<comment type="caution">
    <text evidence="1">The sequence shown here is derived from an EMBL/GenBank/DDBJ whole genome shotgun (WGS) entry which is preliminary data.</text>
</comment>
<accession>A0A0A0D315</accession>
<proteinExistence type="predicted"/>
<dbReference type="Pfam" id="PF19531">
    <property type="entry name" value="DUF6058"/>
    <property type="match status" value="1"/>
</dbReference>
<reference evidence="1 2" key="1">
    <citation type="submission" date="2014-01" db="EMBL/GenBank/DDBJ databases">
        <title>Genome sequence determination for a cystic fibrosis isolate, Inquilinus limosus.</title>
        <authorList>
            <person name="Pino M."/>
            <person name="Di Conza J."/>
            <person name="Gutkind G."/>
        </authorList>
    </citation>
    <scope>NUCLEOTIDE SEQUENCE [LARGE SCALE GENOMIC DNA]</scope>
    <source>
        <strain evidence="1 2">MP06</strain>
    </source>
</reference>
<dbReference type="InterPro" id="IPR045694">
    <property type="entry name" value="DUF6058"/>
</dbReference>
<protein>
    <submittedName>
        <fullName evidence="1">Uncharacterized protein</fullName>
    </submittedName>
</protein>
<dbReference type="Proteomes" id="UP000029995">
    <property type="component" value="Unassembled WGS sequence"/>
</dbReference>
<organism evidence="1 2">
    <name type="scientific">Inquilinus limosus MP06</name>
    <dbReference type="NCBI Taxonomy" id="1398085"/>
    <lineage>
        <taxon>Bacteria</taxon>
        <taxon>Pseudomonadati</taxon>
        <taxon>Pseudomonadota</taxon>
        <taxon>Alphaproteobacteria</taxon>
        <taxon>Rhodospirillales</taxon>
        <taxon>Rhodospirillaceae</taxon>
        <taxon>Inquilinus</taxon>
    </lineage>
</organism>
<name>A0A0A0D315_9PROT</name>
<dbReference type="OrthoDB" id="7554835at2"/>
<gene>
    <name evidence="1" type="ORF">P409_27210</name>
</gene>
<sequence length="248" mass="26821">MTDIFAILDYARRRCLTPAALARAAGLTGERLRALIAARCLPGPTYVLDPSLTVRSAIRSEALAQPEEWFGGAVAPWARQAAGSTLSPHELAAQFRQDFAADFRQALLASEGRRFGWTELFDAAGAIDEAAFAKALDEIWEENWLGGAYAVCLRRFDGRHLVTKLVERSRIRALTEEGTKPALTPAEAEQVTAAMARLDAVLTPFAPHERPHGTPGLWIDRIAERYGLAHPSAPARDPAPVDSAAAAA</sequence>
<evidence type="ECO:0000313" key="2">
    <source>
        <dbReference type="Proteomes" id="UP000029995"/>
    </source>
</evidence>
<dbReference type="AlphaFoldDB" id="A0A0A0D315"/>
<dbReference type="RefSeq" id="WP_034845785.1">
    <property type="nucleotide sequence ID" value="NZ_JANX01000512.1"/>
</dbReference>
<evidence type="ECO:0000313" key="1">
    <source>
        <dbReference type="EMBL" id="KGM31432.1"/>
    </source>
</evidence>
<dbReference type="EMBL" id="JANX01000512">
    <property type="protein sequence ID" value="KGM31432.1"/>
    <property type="molecule type" value="Genomic_DNA"/>
</dbReference>